<dbReference type="Pfam" id="PF11776">
    <property type="entry name" value="RcnB"/>
    <property type="match status" value="1"/>
</dbReference>
<evidence type="ECO:0000256" key="2">
    <source>
        <dbReference type="SAM" id="SignalP"/>
    </source>
</evidence>
<accession>A0ABT8SQI1</accession>
<evidence type="ECO:0000313" key="4">
    <source>
        <dbReference type="Proteomes" id="UP001169063"/>
    </source>
</evidence>
<dbReference type="Proteomes" id="UP001169063">
    <property type="component" value="Unassembled WGS sequence"/>
</dbReference>
<protein>
    <submittedName>
        <fullName evidence="3">RcnB family protein</fullName>
    </submittedName>
</protein>
<comment type="caution">
    <text evidence="3">The sequence shown here is derived from an EMBL/GenBank/DDBJ whole genome shotgun (WGS) entry which is preliminary data.</text>
</comment>
<feature type="compositionally biased region" description="Basic and acidic residues" evidence="1">
    <location>
        <begin position="26"/>
        <end position="50"/>
    </location>
</feature>
<feature type="chain" id="PRO_5046116390" evidence="2">
    <location>
        <begin position="24"/>
        <end position="198"/>
    </location>
</feature>
<gene>
    <name evidence="3" type="ORF">Q0812_12910</name>
</gene>
<proteinExistence type="predicted"/>
<feature type="signal peptide" evidence="2">
    <location>
        <begin position="1"/>
        <end position="23"/>
    </location>
</feature>
<keyword evidence="2" id="KW-0732">Signal</keyword>
<dbReference type="InterPro" id="IPR024572">
    <property type="entry name" value="RcnB"/>
</dbReference>
<reference evidence="3" key="1">
    <citation type="submission" date="2023-07" db="EMBL/GenBank/DDBJ databases">
        <title>Brevundimonas soil sp. nov., isolated from the soil of chemical plant.</title>
        <authorList>
            <person name="Wu N."/>
        </authorList>
    </citation>
    <scope>NUCLEOTIDE SEQUENCE</scope>
    <source>
        <strain evidence="3">XZ-24</strain>
    </source>
</reference>
<dbReference type="RefSeq" id="WP_302110761.1">
    <property type="nucleotide sequence ID" value="NZ_JAUKTR010000006.1"/>
</dbReference>
<evidence type="ECO:0000256" key="1">
    <source>
        <dbReference type="SAM" id="MobiDB-lite"/>
    </source>
</evidence>
<feature type="region of interest" description="Disordered" evidence="1">
    <location>
        <begin position="23"/>
        <end position="50"/>
    </location>
</feature>
<sequence>MKKLTKAAIVGLVLATTAVPMMAEAQSRDDRRDRREDRRDRREDRWDRREDRWDRREDRRDARHDGGRWDRREDRWDRREDRWDRREDRWDRREDRWDRNNREWWRGRSEFRHYNGRRSGYWYAPGYGYHRVEPRYYGYRWRRGAVVPYAYRSYYVRDPYFYGLRPAPRGYRWVHVDNDIVLIALATGVIADILFDVY</sequence>
<dbReference type="EMBL" id="JAUKTR010000006">
    <property type="protein sequence ID" value="MDO1560329.1"/>
    <property type="molecule type" value="Genomic_DNA"/>
</dbReference>
<evidence type="ECO:0000313" key="3">
    <source>
        <dbReference type="EMBL" id="MDO1560329.1"/>
    </source>
</evidence>
<keyword evidence="4" id="KW-1185">Reference proteome</keyword>
<organism evidence="3 4">
    <name type="scientific">Peiella sedimenti</name>
    <dbReference type="NCBI Taxonomy" id="3061083"/>
    <lineage>
        <taxon>Bacteria</taxon>
        <taxon>Pseudomonadati</taxon>
        <taxon>Pseudomonadota</taxon>
        <taxon>Alphaproteobacteria</taxon>
        <taxon>Caulobacterales</taxon>
        <taxon>Caulobacteraceae</taxon>
        <taxon>Peiella</taxon>
    </lineage>
</organism>
<dbReference type="Gene3D" id="3.10.450.160">
    <property type="entry name" value="inner membrane protein cigr"/>
    <property type="match status" value="1"/>
</dbReference>
<name>A0ABT8SQI1_9CAUL</name>